<sequence length="211" mass="24055">MKRVAQESTQRAQAKENRIQPVRPDRRHGREEPRRGFYTERFFGGSPDETQRVKDKRGYGEDDCGKKPSDAARLRRKTTAKCLSYTDAPRLRAQCGRVNRHLSQSFDTKDPGNEMFDGFKSGVDGRERKVASEIKRRQREEKEVGVTKHGICTLPFQKRGQPSACGVMSAFAFEEYQECEIQAWCVIPWEIPVRQQCSINGGVSLHCGSDV</sequence>
<reference evidence="2 3" key="1">
    <citation type="submission" date="2019-03" db="EMBL/GenBank/DDBJ databases">
        <title>First draft genome of Liparis tanakae, snailfish: a comprehensive survey of snailfish specific genes.</title>
        <authorList>
            <person name="Kim W."/>
            <person name="Song I."/>
            <person name="Jeong J.-H."/>
            <person name="Kim D."/>
            <person name="Kim S."/>
            <person name="Ryu S."/>
            <person name="Song J.Y."/>
            <person name="Lee S.K."/>
        </authorList>
    </citation>
    <scope>NUCLEOTIDE SEQUENCE [LARGE SCALE GENOMIC DNA]</scope>
    <source>
        <tissue evidence="2">Muscle</tissue>
    </source>
</reference>
<dbReference type="Proteomes" id="UP000314294">
    <property type="component" value="Unassembled WGS sequence"/>
</dbReference>
<evidence type="ECO:0000313" key="2">
    <source>
        <dbReference type="EMBL" id="TNN60628.1"/>
    </source>
</evidence>
<proteinExistence type="predicted"/>
<protein>
    <submittedName>
        <fullName evidence="2">Uncharacterized protein</fullName>
    </submittedName>
</protein>
<accession>A0A4Z2H458</accession>
<feature type="compositionally biased region" description="Basic and acidic residues" evidence="1">
    <location>
        <begin position="28"/>
        <end position="38"/>
    </location>
</feature>
<dbReference type="EMBL" id="SRLO01000330">
    <property type="protein sequence ID" value="TNN60628.1"/>
    <property type="molecule type" value="Genomic_DNA"/>
</dbReference>
<name>A0A4Z2H458_9TELE</name>
<evidence type="ECO:0000256" key="1">
    <source>
        <dbReference type="SAM" id="MobiDB-lite"/>
    </source>
</evidence>
<comment type="caution">
    <text evidence="2">The sequence shown here is derived from an EMBL/GenBank/DDBJ whole genome shotgun (WGS) entry which is preliminary data.</text>
</comment>
<feature type="compositionally biased region" description="Polar residues" evidence="1">
    <location>
        <begin position="1"/>
        <end position="12"/>
    </location>
</feature>
<evidence type="ECO:0000313" key="3">
    <source>
        <dbReference type="Proteomes" id="UP000314294"/>
    </source>
</evidence>
<feature type="compositionally biased region" description="Basic and acidic residues" evidence="1">
    <location>
        <begin position="49"/>
        <end position="72"/>
    </location>
</feature>
<gene>
    <name evidence="2" type="ORF">EYF80_029101</name>
</gene>
<feature type="region of interest" description="Disordered" evidence="1">
    <location>
        <begin position="1"/>
        <end position="72"/>
    </location>
</feature>
<keyword evidence="3" id="KW-1185">Reference proteome</keyword>
<dbReference type="AlphaFoldDB" id="A0A4Z2H458"/>
<organism evidence="2 3">
    <name type="scientific">Liparis tanakae</name>
    <name type="common">Tanaka's snailfish</name>
    <dbReference type="NCBI Taxonomy" id="230148"/>
    <lineage>
        <taxon>Eukaryota</taxon>
        <taxon>Metazoa</taxon>
        <taxon>Chordata</taxon>
        <taxon>Craniata</taxon>
        <taxon>Vertebrata</taxon>
        <taxon>Euteleostomi</taxon>
        <taxon>Actinopterygii</taxon>
        <taxon>Neopterygii</taxon>
        <taxon>Teleostei</taxon>
        <taxon>Neoteleostei</taxon>
        <taxon>Acanthomorphata</taxon>
        <taxon>Eupercaria</taxon>
        <taxon>Perciformes</taxon>
        <taxon>Cottioidei</taxon>
        <taxon>Cottales</taxon>
        <taxon>Liparidae</taxon>
        <taxon>Liparis</taxon>
    </lineage>
</organism>